<evidence type="ECO:0000313" key="3">
    <source>
        <dbReference type="EMBL" id="CAG7640904.1"/>
    </source>
</evidence>
<feature type="transmembrane region" description="Helical" evidence="1">
    <location>
        <begin position="78"/>
        <end position="101"/>
    </location>
</feature>
<dbReference type="InterPro" id="IPR014226">
    <property type="entry name" value="Spore_IM_YlbJ"/>
</dbReference>
<proteinExistence type="predicted"/>
<reference evidence="3" key="1">
    <citation type="submission" date="2021-06" db="EMBL/GenBank/DDBJ databases">
        <authorList>
            <person name="Criscuolo A."/>
        </authorList>
    </citation>
    <scope>NUCLEOTIDE SEQUENCE</scope>
    <source>
        <strain evidence="3">CIP111600</strain>
    </source>
</reference>
<evidence type="ECO:0000256" key="1">
    <source>
        <dbReference type="SAM" id="Phobius"/>
    </source>
</evidence>
<comment type="caution">
    <text evidence="3">The sequence shown here is derived from an EMBL/GenBank/DDBJ whole genome shotgun (WGS) entry which is preliminary data.</text>
</comment>
<dbReference type="AlphaFoldDB" id="A0A916K6U0"/>
<evidence type="ECO:0000259" key="2">
    <source>
        <dbReference type="Pfam" id="PF07670"/>
    </source>
</evidence>
<dbReference type="RefSeq" id="WP_218093910.1">
    <property type="nucleotide sequence ID" value="NZ_CAJVAS010000021.1"/>
</dbReference>
<dbReference type="InterPro" id="IPR011642">
    <property type="entry name" value="Gate_dom"/>
</dbReference>
<sequence>MRRSNFMLYAGALIIFSLALLMLAFPAEALQASLKGISIWWDVLFPSLFPFFVISEMMLGIGLVHFFGTLLDPLMRPLFRIPGIGGFVMAMGFASGYPIGARLTSQLWEKRLVNREEGERLVAFTTSSDPIFLIGAVSVGFFQNPAIAGLLAAAHYGSAMLIGLLMRFHGKPAAGNDVQAPATATHVGSIWRRAFEEMHAARLADGRPLGVMLQKALASAVHLVMLLGGLVVFFSVVMEVLTSAGIMAYVYAAINSVLGLFGVPLVLSKAVVNGFFEVTLGSKAAGTADGIPLVYKAAIAAWVLSWAGLSVHAQIVSLLHHTNLRYLPFAFARFIHGLLAAVLVFVLWKPLAPYQEALGAFMPKPDVARPLTTMITHTLPAGALTFAALIGTMLLLSLLFWAGKRCMNRLRT</sequence>
<feature type="transmembrane region" description="Helical" evidence="1">
    <location>
        <begin position="248"/>
        <end position="267"/>
    </location>
</feature>
<protein>
    <submittedName>
        <fullName evidence="3">Sporulation integral membrane protein YlbJ</fullName>
    </submittedName>
</protein>
<feature type="transmembrane region" description="Helical" evidence="1">
    <location>
        <begin position="379"/>
        <end position="402"/>
    </location>
</feature>
<organism evidence="3 4">
    <name type="scientific">Paenibacillus solanacearum</name>
    <dbReference type="NCBI Taxonomy" id="2048548"/>
    <lineage>
        <taxon>Bacteria</taxon>
        <taxon>Bacillati</taxon>
        <taxon>Bacillota</taxon>
        <taxon>Bacilli</taxon>
        <taxon>Bacillales</taxon>
        <taxon>Paenibacillaceae</taxon>
        <taxon>Paenibacillus</taxon>
    </lineage>
</organism>
<keyword evidence="1" id="KW-1133">Transmembrane helix</keyword>
<gene>
    <name evidence="3" type="primary">ylbJ_2</name>
    <name evidence="3" type="ORF">PAESOLCIP111_04184</name>
</gene>
<evidence type="ECO:0000313" key="4">
    <source>
        <dbReference type="Proteomes" id="UP000693672"/>
    </source>
</evidence>
<dbReference type="NCBIfam" id="TIGR02871">
    <property type="entry name" value="spore_ylbJ"/>
    <property type="match status" value="1"/>
</dbReference>
<keyword evidence="1" id="KW-0812">Transmembrane</keyword>
<feature type="transmembrane region" description="Helical" evidence="1">
    <location>
        <begin position="121"/>
        <end position="142"/>
    </location>
</feature>
<feature type="transmembrane region" description="Helical" evidence="1">
    <location>
        <begin position="149"/>
        <end position="168"/>
    </location>
</feature>
<keyword evidence="4" id="KW-1185">Reference proteome</keyword>
<feature type="transmembrane region" description="Helical" evidence="1">
    <location>
        <begin position="216"/>
        <end position="236"/>
    </location>
</feature>
<keyword evidence="1" id="KW-0472">Membrane</keyword>
<name>A0A916K6U0_9BACL</name>
<feature type="domain" description="Nucleoside transporter/FeoB GTPase Gate" evidence="2">
    <location>
        <begin position="44"/>
        <end position="122"/>
    </location>
</feature>
<feature type="transmembrane region" description="Helical" evidence="1">
    <location>
        <begin position="48"/>
        <end position="71"/>
    </location>
</feature>
<dbReference type="EMBL" id="CAJVAS010000021">
    <property type="protein sequence ID" value="CAG7640904.1"/>
    <property type="molecule type" value="Genomic_DNA"/>
</dbReference>
<accession>A0A916K6U0</accession>
<feature type="transmembrane region" description="Helical" evidence="1">
    <location>
        <begin position="299"/>
        <end position="319"/>
    </location>
</feature>
<dbReference type="Pfam" id="PF07670">
    <property type="entry name" value="Gate"/>
    <property type="match status" value="1"/>
</dbReference>
<dbReference type="Proteomes" id="UP000693672">
    <property type="component" value="Unassembled WGS sequence"/>
</dbReference>
<feature type="transmembrane region" description="Helical" evidence="1">
    <location>
        <begin position="326"/>
        <end position="348"/>
    </location>
</feature>